<keyword evidence="5 9" id="KW-0671">Queuosine biosynthesis</keyword>
<dbReference type="InterPro" id="IPR004453">
    <property type="entry name" value="QueG"/>
</dbReference>
<keyword evidence="8 9" id="KW-0411">Iron-sulfur</keyword>
<keyword evidence="7 9" id="KW-0408">Iron</keyword>
<dbReference type="GO" id="GO:0046872">
    <property type="term" value="F:metal ion binding"/>
    <property type="evidence" value="ECO:0007669"/>
    <property type="project" value="UniProtKB-KW"/>
</dbReference>
<evidence type="ECO:0000256" key="3">
    <source>
        <dbReference type="ARBA" id="ARBA00022694"/>
    </source>
</evidence>
<comment type="caution">
    <text evidence="9">Lacks conserved residue(s) required for the propagation of feature annotation.</text>
</comment>
<keyword evidence="4 9" id="KW-0479">Metal-binding</keyword>
<feature type="binding site" evidence="9">
    <location>
        <position position="249"/>
    </location>
    <ligand>
        <name>[4Fe-4S] cluster</name>
        <dbReference type="ChEBI" id="CHEBI:49883"/>
        <label>2</label>
    </ligand>
</feature>
<dbReference type="Proteomes" id="UP000064007">
    <property type="component" value="Chromosome 1"/>
</dbReference>
<dbReference type="GO" id="GO:0052693">
    <property type="term" value="F:epoxyqueuosine reductase activity"/>
    <property type="evidence" value="ECO:0007669"/>
    <property type="project" value="UniProtKB-UniRule"/>
</dbReference>
<comment type="pathway">
    <text evidence="9">tRNA modification; tRNA-queuosine biosynthesis.</text>
</comment>
<dbReference type="GO" id="GO:0031419">
    <property type="term" value="F:cobalamin binding"/>
    <property type="evidence" value="ECO:0007669"/>
    <property type="project" value="UniProtKB-KW"/>
</dbReference>
<dbReference type="RefSeq" id="WP_046488133.1">
    <property type="nucleotide sequence ID" value="NZ_LN827929.1"/>
</dbReference>
<dbReference type="Pfam" id="PF13484">
    <property type="entry name" value="Fer4_16"/>
    <property type="match status" value="1"/>
</dbReference>
<feature type="binding site" evidence="9">
    <location>
        <position position="252"/>
    </location>
    <ligand>
        <name>[4Fe-4S] cluster</name>
        <dbReference type="ChEBI" id="CHEBI:49883"/>
        <label>2</label>
    </ligand>
</feature>
<evidence type="ECO:0000256" key="9">
    <source>
        <dbReference type="HAMAP-Rule" id="MF_00916"/>
    </source>
</evidence>
<dbReference type="Pfam" id="PF08331">
    <property type="entry name" value="QueG_DUF1730"/>
    <property type="match status" value="1"/>
</dbReference>
<dbReference type="NCBIfam" id="TIGR00276">
    <property type="entry name" value="tRNA epoxyqueuosine(34) reductase QueG"/>
    <property type="match status" value="1"/>
</dbReference>
<dbReference type="GO" id="GO:0051539">
    <property type="term" value="F:4 iron, 4 sulfur cluster binding"/>
    <property type="evidence" value="ECO:0007669"/>
    <property type="project" value="UniProtKB-KW"/>
</dbReference>
<sequence length="357" mass="41369">MADIWDQLALQIKDWGQEIGFAQIGIADIDLNHTKDHYLEWIKQGFHGEMHYMVKHGSRRYQPDELVPYTIRIISARLNYFPHSHNSEAVLKDDQKAFISRYALGRDYHKVMRAKLKKLSDKIQKEAHKTLDQSFEFRLFTDSAPVMEVELAEKSGLGWRGKHTLLINKEHGSWFFLGEIYINLPLPVDKKVENHCGTCTSCMDVCPTKAIVGPYKLDARKCISYLTIEHKSSIPLEYRKQIGNRVYGCDDCQLYCPWNKFGQMTKEDDFKVRHGLDDIELVECFLWTEAEFIKYMEGSAILRIGYEQWLRNIAIGLGNAKTSETIVNALKVRLSEASPLVKEHISWALAQHNFHMN</sequence>
<feature type="binding site" evidence="9">
    <location>
        <position position="256"/>
    </location>
    <ligand>
        <name>[4Fe-4S] cluster</name>
        <dbReference type="ChEBI" id="CHEBI:49883"/>
        <label>1</label>
    </ligand>
</feature>
<dbReference type="STRING" id="1581557.BN1208_0815"/>
<keyword evidence="9" id="KW-0170">Cobalt</keyword>
<dbReference type="FunFam" id="3.30.70.20:FF:000017">
    <property type="entry name" value="Epoxyqueuosine reductase"/>
    <property type="match status" value="1"/>
</dbReference>
<evidence type="ECO:0000259" key="10">
    <source>
        <dbReference type="PROSITE" id="PS51379"/>
    </source>
</evidence>
<evidence type="ECO:0000256" key="5">
    <source>
        <dbReference type="ARBA" id="ARBA00022785"/>
    </source>
</evidence>
<dbReference type="EC" id="1.17.99.6" evidence="9"/>
<feature type="binding site" evidence="9">
    <location>
        <begin position="249"/>
        <end position="250"/>
    </location>
    <ligand>
        <name>cob(II)alamin</name>
        <dbReference type="ChEBI" id="CHEBI:16304"/>
    </ligand>
</feature>
<protein>
    <recommendedName>
        <fullName evidence="9">Epoxyqueuosine reductase</fullName>
        <ecNumber evidence="9">1.17.99.6</ecNumber>
    </recommendedName>
    <alternativeName>
        <fullName evidence="9">Queuosine biosynthesis protein QueG</fullName>
    </alternativeName>
</protein>
<dbReference type="Gene3D" id="3.30.70.20">
    <property type="match status" value="1"/>
</dbReference>
<comment type="cofactor">
    <cofactor evidence="9">
        <name>cob(II)alamin</name>
        <dbReference type="ChEBI" id="CHEBI:16304"/>
    </cofactor>
</comment>
<accession>A0A0D6EVF0</accession>
<organism evidence="11 12">
    <name type="scientific">Candidatus Methylopumilus planktonicus</name>
    <dbReference type="NCBI Taxonomy" id="1581557"/>
    <lineage>
        <taxon>Bacteria</taxon>
        <taxon>Pseudomonadati</taxon>
        <taxon>Pseudomonadota</taxon>
        <taxon>Betaproteobacteria</taxon>
        <taxon>Nitrosomonadales</taxon>
        <taxon>Methylophilaceae</taxon>
        <taxon>Candidatus Methylopumilus</taxon>
    </lineage>
</organism>
<evidence type="ECO:0000256" key="6">
    <source>
        <dbReference type="ARBA" id="ARBA00023002"/>
    </source>
</evidence>
<dbReference type="KEGG" id="mbat:BN1208_0815"/>
<comment type="catalytic activity">
    <reaction evidence="9">
        <text>epoxyqueuosine(34) in tRNA + AH2 = queuosine(34) in tRNA + A + H2O</text>
        <dbReference type="Rhea" id="RHEA:32159"/>
        <dbReference type="Rhea" id="RHEA-COMP:18571"/>
        <dbReference type="Rhea" id="RHEA-COMP:18582"/>
        <dbReference type="ChEBI" id="CHEBI:13193"/>
        <dbReference type="ChEBI" id="CHEBI:15377"/>
        <dbReference type="ChEBI" id="CHEBI:17499"/>
        <dbReference type="ChEBI" id="CHEBI:194431"/>
        <dbReference type="ChEBI" id="CHEBI:194443"/>
        <dbReference type="EC" id="1.17.99.6"/>
    </reaction>
</comment>
<feature type="binding site" evidence="9">
    <location>
        <position position="199"/>
    </location>
    <ligand>
        <name>[4Fe-4S] cluster</name>
        <dbReference type="ChEBI" id="CHEBI:49883"/>
        <label>1</label>
    </ligand>
</feature>
<keyword evidence="9" id="KW-0846">Cobalamin</keyword>
<comment type="subcellular location">
    <subcellularLocation>
        <location evidence="9">Cytoplasm</location>
    </subcellularLocation>
</comment>
<name>A0A0D6EVF0_9PROT</name>
<dbReference type="SUPFAM" id="SSF54862">
    <property type="entry name" value="4Fe-4S ferredoxins"/>
    <property type="match status" value="1"/>
</dbReference>
<feature type="binding site" evidence="9">
    <location>
        <position position="202"/>
    </location>
    <ligand>
        <name>[4Fe-4S] cluster</name>
        <dbReference type="ChEBI" id="CHEBI:49883"/>
        <label>1</label>
    </ligand>
</feature>
<reference evidence="12" key="1">
    <citation type="submission" date="2014-12" db="EMBL/GenBank/DDBJ databases">
        <authorList>
            <person name="Salcher M.M."/>
        </authorList>
    </citation>
    <scope>NUCLEOTIDE SEQUENCE [LARGE SCALE GENOMIC DNA]</scope>
    <source>
        <strain evidence="12">MMS-10A-171</strain>
    </source>
</reference>
<dbReference type="UniPathway" id="UPA00392"/>
<evidence type="ECO:0000256" key="2">
    <source>
        <dbReference type="ARBA" id="ARBA00022490"/>
    </source>
</evidence>
<feature type="binding site" evidence="9">
    <location>
        <position position="166"/>
    </location>
    <ligand>
        <name>cob(II)alamin</name>
        <dbReference type="ChEBI" id="CHEBI:16304"/>
    </ligand>
</feature>
<evidence type="ECO:0000313" key="11">
    <source>
        <dbReference type="EMBL" id="CEZ19700.1"/>
    </source>
</evidence>
<comment type="cofactor">
    <cofactor evidence="9">
        <name>[4Fe-4S] cluster</name>
        <dbReference type="ChEBI" id="CHEBI:49883"/>
    </cofactor>
    <text evidence="9">Binds 2 [4Fe-4S] clusters per monomer.</text>
</comment>
<dbReference type="GO" id="GO:0008616">
    <property type="term" value="P:tRNA queuosine(34) biosynthetic process"/>
    <property type="evidence" value="ECO:0007669"/>
    <property type="project" value="UniProtKB-UniRule"/>
</dbReference>
<keyword evidence="3 9" id="KW-0819">tRNA processing</keyword>
<comment type="function">
    <text evidence="9">Catalyzes the conversion of epoxyqueuosine (oQ) to queuosine (Q), which is a hypermodified base found in the wobble positions of tRNA(Asp), tRNA(Asn), tRNA(His) and tRNA(Tyr).</text>
</comment>
<keyword evidence="1 9" id="KW-0004">4Fe-4S</keyword>
<feature type="binding site" evidence="9">
    <location>
        <position position="177"/>
    </location>
    <ligand>
        <name>cob(II)alamin</name>
        <dbReference type="ChEBI" id="CHEBI:16304"/>
    </ligand>
</feature>
<comment type="similarity">
    <text evidence="9">Belongs to the QueG family.</text>
</comment>
<keyword evidence="2 9" id="KW-0963">Cytoplasm</keyword>
<dbReference type="InterPro" id="IPR017896">
    <property type="entry name" value="4Fe4S_Fe-S-bd"/>
</dbReference>
<proteinExistence type="inferred from homology"/>
<feature type="binding site" evidence="9">
    <location>
        <position position="142"/>
    </location>
    <ligand>
        <name>cob(II)alamin</name>
        <dbReference type="ChEBI" id="CHEBI:16304"/>
    </ligand>
</feature>
<feature type="binding site" evidence="9">
    <location>
        <position position="224"/>
    </location>
    <ligand>
        <name>cob(II)alamin</name>
        <dbReference type="ChEBI" id="CHEBI:16304"/>
    </ligand>
</feature>
<dbReference type="PANTHER" id="PTHR30002:SF4">
    <property type="entry name" value="EPOXYQUEUOSINE REDUCTASE"/>
    <property type="match status" value="1"/>
</dbReference>
<gene>
    <name evidence="11" type="primary">yjeS</name>
    <name evidence="9" type="synonym">queG</name>
    <name evidence="11" type="ORF">BN1208_0815</name>
</gene>
<dbReference type="InterPro" id="IPR013542">
    <property type="entry name" value="QueG_DUF1730"/>
</dbReference>
<dbReference type="OrthoDB" id="9784571at2"/>
<evidence type="ECO:0000256" key="8">
    <source>
        <dbReference type="ARBA" id="ARBA00023014"/>
    </source>
</evidence>
<keyword evidence="12" id="KW-1185">Reference proteome</keyword>
<keyword evidence="6 9" id="KW-0560">Oxidoreductase</keyword>
<dbReference type="PROSITE" id="PS00198">
    <property type="entry name" value="4FE4S_FER_1"/>
    <property type="match status" value="1"/>
</dbReference>
<comment type="subunit">
    <text evidence="9">Monomer.</text>
</comment>
<dbReference type="PROSITE" id="PS51379">
    <property type="entry name" value="4FE4S_FER_2"/>
    <property type="match status" value="1"/>
</dbReference>
<dbReference type="AlphaFoldDB" id="A0A0D6EVF0"/>
<evidence type="ECO:0000313" key="12">
    <source>
        <dbReference type="Proteomes" id="UP000064007"/>
    </source>
</evidence>
<dbReference type="GO" id="GO:0005737">
    <property type="term" value="C:cytoplasm"/>
    <property type="evidence" value="ECO:0007669"/>
    <property type="project" value="UniProtKB-SubCell"/>
</dbReference>
<evidence type="ECO:0000256" key="1">
    <source>
        <dbReference type="ARBA" id="ARBA00022485"/>
    </source>
</evidence>
<dbReference type="HAMAP" id="MF_00916">
    <property type="entry name" value="QueG"/>
    <property type="match status" value="1"/>
</dbReference>
<feature type="domain" description="4Fe-4S ferredoxin-type" evidence="10">
    <location>
        <begin position="184"/>
        <end position="216"/>
    </location>
</feature>
<evidence type="ECO:0000256" key="4">
    <source>
        <dbReference type="ARBA" id="ARBA00022723"/>
    </source>
</evidence>
<feature type="binding site" evidence="9">
    <location>
        <position position="206"/>
    </location>
    <ligand>
        <name>[4Fe-4S] cluster</name>
        <dbReference type="ChEBI" id="CHEBI:49883"/>
        <label>2</label>
    </ligand>
</feature>
<feature type="binding site" evidence="9">
    <location>
        <position position="60"/>
    </location>
    <ligand>
        <name>cob(II)alamin</name>
        <dbReference type="ChEBI" id="CHEBI:16304"/>
    </ligand>
</feature>
<dbReference type="EMBL" id="LN827929">
    <property type="protein sequence ID" value="CEZ19700.1"/>
    <property type="molecule type" value="Genomic_DNA"/>
</dbReference>
<dbReference type="HOGENOM" id="CLU_030790_0_1_4"/>
<evidence type="ECO:0000256" key="7">
    <source>
        <dbReference type="ARBA" id="ARBA00023004"/>
    </source>
</evidence>
<dbReference type="InterPro" id="IPR017900">
    <property type="entry name" value="4Fe4S_Fe_S_CS"/>
</dbReference>
<feature type="binding site" evidence="9">
    <location>
        <position position="222"/>
    </location>
    <ligand>
        <name>[4Fe-4S] cluster</name>
        <dbReference type="ChEBI" id="CHEBI:49883"/>
        <label>2</label>
    </ligand>
</feature>
<feature type="active site" description="Proton donor" evidence="9">
    <location>
        <position position="142"/>
    </location>
</feature>
<feature type="binding site" evidence="9">
    <location>
        <position position="196"/>
    </location>
    <ligand>
        <name>[4Fe-4S] cluster</name>
        <dbReference type="ChEBI" id="CHEBI:49883"/>
        <label>1</label>
    </ligand>
</feature>
<feature type="binding site" evidence="9">
    <location>
        <position position="231"/>
    </location>
    <ligand>
        <name>tRNA</name>
        <dbReference type="ChEBI" id="CHEBI:17843"/>
    </ligand>
</feature>
<dbReference type="PANTHER" id="PTHR30002">
    <property type="entry name" value="EPOXYQUEUOSINE REDUCTASE"/>
    <property type="match status" value="1"/>
</dbReference>